<organism evidence="2 3">
    <name type="scientific">Caerostris extrusa</name>
    <name type="common">Bark spider</name>
    <name type="synonym">Caerostris bankana</name>
    <dbReference type="NCBI Taxonomy" id="172846"/>
    <lineage>
        <taxon>Eukaryota</taxon>
        <taxon>Metazoa</taxon>
        <taxon>Ecdysozoa</taxon>
        <taxon>Arthropoda</taxon>
        <taxon>Chelicerata</taxon>
        <taxon>Arachnida</taxon>
        <taxon>Araneae</taxon>
        <taxon>Araneomorphae</taxon>
        <taxon>Entelegynae</taxon>
        <taxon>Araneoidea</taxon>
        <taxon>Araneidae</taxon>
        <taxon>Caerostris</taxon>
    </lineage>
</organism>
<keyword evidence="3" id="KW-1185">Reference proteome</keyword>
<proteinExistence type="predicted"/>
<evidence type="ECO:0000256" key="1">
    <source>
        <dbReference type="SAM" id="MobiDB-lite"/>
    </source>
</evidence>
<dbReference type="Proteomes" id="UP001054945">
    <property type="component" value="Unassembled WGS sequence"/>
</dbReference>
<dbReference type="AlphaFoldDB" id="A0AAV4QDS5"/>
<comment type="caution">
    <text evidence="2">The sequence shown here is derived from an EMBL/GenBank/DDBJ whole genome shotgun (WGS) entry which is preliminary data.</text>
</comment>
<accession>A0AAV4QDS5</accession>
<evidence type="ECO:0000313" key="2">
    <source>
        <dbReference type="EMBL" id="GIY07590.1"/>
    </source>
</evidence>
<gene>
    <name evidence="2" type="ORF">CEXT_102181</name>
</gene>
<protein>
    <submittedName>
        <fullName evidence="2">Uncharacterized protein</fullName>
    </submittedName>
</protein>
<dbReference type="EMBL" id="BPLR01006126">
    <property type="protein sequence ID" value="GIY07590.1"/>
    <property type="molecule type" value="Genomic_DNA"/>
</dbReference>
<evidence type="ECO:0000313" key="3">
    <source>
        <dbReference type="Proteomes" id="UP001054945"/>
    </source>
</evidence>
<name>A0AAV4QDS5_CAEEX</name>
<feature type="region of interest" description="Disordered" evidence="1">
    <location>
        <begin position="27"/>
        <end position="77"/>
    </location>
</feature>
<reference evidence="2 3" key="1">
    <citation type="submission" date="2021-06" db="EMBL/GenBank/DDBJ databases">
        <title>Caerostris extrusa draft genome.</title>
        <authorList>
            <person name="Kono N."/>
            <person name="Arakawa K."/>
        </authorList>
    </citation>
    <scope>NUCLEOTIDE SEQUENCE [LARGE SCALE GENOMIC DNA]</scope>
</reference>
<sequence>MAALLGNQLRISGGNNREETIPMLMLNHSGQQEETLPKPGRSDSVSRIELGLGPASSSPTANPAQGPGRIGELHEAP</sequence>